<dbReference type="HOGENOM" id="CLU_917751_0_0_7"/>
<gene>
    <name evidence="2" type="ordered locus">Nitsa_0412</name>
</gene>
<dbReference type="Gene3D" id="3.30.700.10">
    <property type="entry name" value="Glycoprotein, Type 4 Pilin"/>
    <property type="match status" value="1"/>
</dbReference>
<evidence type="ECO:0000313" key="2">
    <source>
        <dbReference type="EMBL" id="ADV45682.1"/>
    </source>
</evidence>
<proteinExistence type="predicted"/>
<dbReference type="Proteomes" id="UP000008633">
    <property type="component" value="Chromosome"/>
</dbReference>
<dbReference type="NCBIfam" id="TIGR02532">
    <property type="entry name" value="IV_pilin_GFxxxE"/>
    <property type="match status" value="1"/>
</dbReference>
<dbReference type="KEGG" id="nsa:Nitsa_0412"/>
<feature type="transmembrane region" description="Helical" evidence="1">
    <location>
        <begin position="12"/>
        <end position="31"/>
    </location>
</feature>
<sequence>MKRFHKNKRDAFSMIELIFVIVVLGVVASLGSEMIAKVYKSYILQRAQHRAEIKTELAALQIANRLAAAIPGTVVRKDATGSSPTGGGTVEEITEPMSLPSNSYTVLQWVGADMDSFNSIGSTADRLPGWSGFIDLNTSDSTHLDSKGSKLSRARTIITNLNGGTFPGGFNPAVFFPDDPNAHLVNNLGDNDTRLTLLSPAPRIVEHYKLAWTSYALSVENGDLYLYYSFDPIPGWAIPNGTPKSLLLKNVTVFKFRGDGQTIRFKICASEDIGEDCNISVCKEKAVF</sequence>
<name>E6X093_NITSE</name>
<dbReference type="RefSeq" id="WP_013553378.1">
    <property type="nucleotide sequence ID" value="NC_014935.1"/>
</dbReference>
<dbReference type="InterPro" id="IPR012902">
    <property type="entry name" value="N_methyl_site"/>
</dbReference>
<organism evidence="2 3">
    <name type="scientific">Nitratifractor salsuginis (strain DSM 16511 / JCM 12458 / E9I37-1)</name>
    <dbReference type="NCBI Taxonomy" id="749222"/>
    <lineage>
        <taxon>Bacteria</taxon>
        <taxon>Pseudomonadati</taxon>
        <taxon>Campylobacterota</taxon>
        <taxon>Epsilonproteobacteria</taxon>
        <taxon>Campylobacterales</taxon>
        <taxon>Sulfurovaceae</taxon>
        <taxon>Nitratifractor</taxon>
    </lineage>
</organism>
<reference evidence="3" key="2">
    <citation type="submission" date="2011-01" db="EMBL/GenBank/DDBJ databases">
        <title>The complete genome of Nitratifractor salsuginis DSM 16511.</title>
        <authorList>
            <consortium name="US DOE Joint Genome Institute (JGI-PGF)"/>
            <person name="Lucas S."/>
            <person name="Copeland A."/>
            <person name="Lapidus A."/>
            <person name="Bruce D."/>
            <person name="Goodwin L."/>
            <person name="Pitluck S."/>
            <person name="Kyrpides N."/>
            <person name="Mavromatis K."/>
            <person name="Ivanova N."/>
            <person name="Mikhailova N."/>
            <person name="Zeytun A."/>
            <person name="Detter J.C."/>
            <person name="Tapia R."/>
            <person name="Han C."/>
            <person name="Land M."/>
            <person name="Hauser L."/>
            <person name="Markowitz V."/>
            <person name="Cheng J.-F."/>
            <person name="Hugenholtz P."/>
            <person name="Woyke T."/>
            <person name="Wu D."/>
            <person name="Tindall B."/>
            <person name="Schuetze A."/>
            <person name="Brambilla E."/>
            <person name="Klenk H.-P."/>
            <person name="Eisen J.A."/>
        </authorList>
    </citation>
    <scope>NUCLEOTIDE SEQUENCE [LARGE SCALE GENOMIC DNA]</scope>
    <source>
        <strain evidence="3">DSM 16511 / JCM 12458 / E9I37-1</strain>
    </source>
</reference>
<dbReference type="OrthoDB" id="5372496at2"/>
<dbReference type="EMBL" id="CP002452">
    <property type="protein sequence ID" value="ADV45682.1"/>
    <property type="molecule type" value="Genomic_DNA"/>
</dbReference>
<evidence type="ECO:0000256" key="1">
    <source>
        <dbReference type="SAM" id="Phobius"/>
    </source>
</evidence>
<keyword evidence="1" id="KW-1133">Transmembrane helix</keyword>
<keyword evidence="3" id="KW-1185">Reference proteome</keyword>
<protein>
    <recommendedName>
        <fullName evidence="4">Type II secretion system protein</fullName>
    </recommendedName>
</protein>
<keyword evidence="1" id="KW-0812">Transmembrane</keyword>
<evidence type="ECO:0000313" key="3">
    <source>
        <dbReference type="Proteomes" id="UP000008633"/>
    </source>
</evidence>
<dbReference type="STRING" id="749222.Nitsa_0412"/>
<evidence type="ECO:0008006" key="4">
    <source>
        <dbReference type="Google" id="ProtNLM"/>
    </source>
</evidence>
<dbReference type="AlphaFoldDB" id="E6X093"/>
<accession>E6X093</accession>
<reference evidence="2 3" key="1">
    <citation type="journal article" date="2011" name="Stand. Genomic Sci.">
        <title>Complete genome sequence of Nitratifractor salsuginis type strain (E9I37-1).</title>
        <authorList>
            <person name="Anderson I."/>
            <person name="Sikorski J."/>
            <person name="Zeytun A."/>
            <person name="Nolan M."/>
            <person name="Lapidus A."/>
            <person name="Lucas S."/>
            <person name="Hammon N."/>
            <person name="Deshpande S."/>
            <person name="Cheng J.F."/>
            <person name="Tapia R."/>
            <person name="Han C."/>
            <person name="Goodwin L."/>
            <person name="Pitluck S."/>
            <person name="Liolios K."/>
            <person name="Pagani I."/>
            <person name="Ivanova N."/>
            <person name="Huntemann M."/>
            <person name="Mavromatis K."/>
            <person name="Ovchinikova G."/>
            <person name="Pati A."/>
            <person name="Chen A."/>
            <person name="Palaniappan K."/>
            <person name="Land M."/>
            <person name="Hauser L."/>
            <person name="Brambilla E.M."/>
            <person name="Ngatchou-Djao O.D."/>
            <person name="Rohde M."/>
            <person name="Tindall B.J."/>
            <person name="Goker M."/>
            <person name="Detter J.C."/>
            <person name="Woyke T."/>
            <person name="Bristow J."/>
            <person name="Eisen J.A."/>
            <person name="Markowitz V."/>
            <person name="Hugenholtz P."/>
            <person name="Klenk H.P."/>
            <person name="Kyrpides N.C."/>
        </authorList>
    </citation>
    <scope>NUCLEOTIDE SEQUENCE [LARGE SCALE GENOMIC DNA]</scope>
    <source>
        <strain evidence="3">DSM 16511 / JCM 12458 / E9I37-1</strain>
    </source>
</reference>
<dbReference type="eggNOG" id="COG4968">
    <property type="taxonomic scope" value="Bacteria"/>
</dbReference>
<keyword evidence="1" id="KW-0472">Membrane</keyword>